<dbReference type="UniPathway" id="UPA00056">
    <property type="reaction ID" value="UER00092"/>
</dbReference>
<feature type="binding site" evidence="9">
    <location>
        <position position="11"/>
    </location>
    <ligand>
        <name>NADPH</name>
        <dbReference type="ChEBI" id="CHEBI:57783"/>
    </ligand>
</feature>
<organism evidence="13 14">
    <name type="scientific">Pelovirga terrestris</name>
    <dbReference type="NCBI Taxonomy" id="2771352"/>
    <lineage>
        <taxon>Bacteria</taxon>
        <taxon>Pseudomonadati</taxon>
        <taxon>Thermodesulfobacteriota</taxon>
        <taxon>Desulfuromonadia</taxon>
        <taxon>Geobacterales</taxon>
        <taxon>Geobacteraceae</taxon>
        <taxon>Pelovirga</taxon>
    </lineage>
</organism>
<dbReference type="InterPro" id="IPR013512">
    <property type="entry name" value="DXP_reductoisomerase_N"/>
</dbReference>
<feature type="binding site" evidence="9">
    <location>
        <position position="150"/>
    </location>
    <ligand>
        <name>Mn(2+)</name>
        <dbReference type="ChEBI" id="CHEBI:29035"/>
    </ligand>
</feature>
<gene>
    <name evidence="9" type="primary">dxr</name>
    <name evidence="13" type="ORF">ICT70_09705</name>
</gene>
<feature type="binding site" evidence="9">
    <location>
        <position position="123"/>
    </location>
    <ligand>
        <name>1-deoxy-D-xylulose 5-phosphate</name>
        <dbReference type="ChEBI" id="CHEBI:57792"/>
    </ligand>
</feature>
<feature type="binding site" evidence="9">
    <location>
        <position position="174"/>
    </location>
    <ligand>
        <name>1-deoxy-D-xylulose 5-phosphate</name>
        <dbReference type="ChEBI" id="CHEBI:57792"/>
    </ligand>
</feature>
<sequence length="386" mass="41474">MKKIAVLGSTGSIGVSTLQIVEEFPDAFQIVALTAGFNLDLLCIQARKFRPLMVAVINSRDANTVRERLSDLNIEVCCGVEGMIQCATLEQTDMVVAAVVGAAGLVPTMAAIQAGKDIALANKETLVMAGSLIMEAVSRQGVKLLPVDSEHSAIFQALAGHHHGDIKRLILTASGGPFRERPASGFSQITPAHALAHPNWSMGRKITIDSATLMNKGLEVIEAHWLFAVPTNMIDVHIHPESIIHSMVEYVDGSVIAQLGVPDMKTPIAYALSWPQRLPLNQPGLDLCRLGKLNFSAPDLQRFPCLALAYQALESGGTLPAVMNAANEVAVAAFLGEQILFTGIPELVERVMACHSPQVVTTVERVLQADRWARGRAREFIAGGLR</sequence>
<keyword evidence="7 9" id="KW-0414">Isoprene biosynthesis</keyword>
<dbReference type="GO" id="GO:0070402">
    <property type="term" value="F:NADPH binding"/>
    <property type="evidence" value="ECO:0007669"/>
    <property type="project" value="InterPro"/>
</dbReference>
<comment type="catalytic activity">
    <reaction evidence="8">
        <text>2-C-methyl-D-erythritol 4-phosphate + NADP(+) = 1-deoxy-D-xylulose 5-phosphate + NADPH + H(+)</text>
        <dbReference type="Rhea" id="RHEA:13717"/>
        <dbReference type="ChEBI" id="CHEBI:15378"/>
        <dbReference type="ChEBI" id="CHEBI:57783"/>
        <dbReference type="ChEBI" id="CHEBI:57792"/>
        <dbReference type="ChEBI" id="CHEBI:58262"/>
        <dbReference type="ChEBI" id="CHEBI:58349"/>
        <dbReference type="EC" id="1.1.1.267"/>
    </reaction>
    <physiologicalReaction direction="right-to-left" evidence="8">
        <dbReference type="Rhea" id="RHEA:13719"/>
    </physiologicalReaction>
</comment>
<dbReference type="Gene3D" id="3.40.50.720">
    <property type="entry name" value="NAD(P)-binding Rossmann-like Domain"/>
    <property type="match status" value="1"/>
</dbReference>
<feature type="binding site" evidence="9">
    <location>
        <position position="148"/>
    </location>
    <ligand>
        <name>Mn(2+)</name>
        <dbReference type="ChEBI" id="CHEBI:29035"/>
    </ligand>
</feature>
<dbReference type="InterPro" id="IPR003821">
    <property type="entry name" value="DXP_reductoisomerase"/>
</dbReference>
<feature type="binding site" evidence="9">
    <location>
        <position position="219"/>
    </location>
    <ligand>
        <name>1-deoxy-D-xylulose 5-phosphate</name>
        <dbReference type="ChEBI" id="CHEBI:57792"/>
    </ligand>
</feature>
<feature type="domain" description="DXP reductoisomerase C-terminal" evidence="12">
    <location>
        <begin position="259"/>
        <end position="374"/>
    </location>
</feature>
<dbReference type="GO" id="GO:0030604">
    <property type="term" value="F:1-deoxy-D-xylulose-5-phosphate reductoisomerase activity"/>
    <property type="evidence" value="ECO:0007669"/>
    <property type="project" value="UniProtKB-UniRule"/>
</dbReference>
<evidence type="ECO:0000256" key="6">
    <source>
        <dbReference type="ARBA" id="ARBA00023211"/>
    </source>
</evidence>
<dbReference type="GO" id="GO:0030145">
    <property type="term" value="F:manganese ion binding"/>
    <property type="evidence" value="ECO:0007669"/>
    <property type="project" value="TreeGrafter"/>
</dbReference>
<feature type="domain" description="1-deoxy-D-xylulose 5-phosphate reductoisomerase C-terminal" evidence="11">
    <location>
        <begin position="144"/>
        <end position="227"/>
    </location>
</feature>
<dbReference type="AlphaFoldDB" id="A0A8J6QYZ7"/>
<proteinExistence type="inferred from homology"/>
<dbReference type="SUPFAM" id="SSF55347">
    <property type="entry name" value="Glyceraldehyde-3-phosphate dehydrogenase-like, C-terminal domain"/>
    <property type="match status" value="1"/>
</dbReference>
<dbReference type="PIRSF" id="PIRSF006205">
    <property type="entry name" value="Dxp_reductismrs"/>
    <property type="match status" value="1"/>
</dbReference>
<comment type="similarity">
    <text evidence="2 9">Belongs to the DXR family.</text>
</comment>
<comment type="caution">
    <text evidence="13">The sequence shown here is derived from an EMBL/GenBank/DDBJ whole genome shotgun (WGS) entry which is preliminary data.</text>
</comment>
<dbReference type="Pfam" id="PF02670">
    <property type="entry name" value="DXP_reductoisom"/>
    <property type="match status" value="1"/>
</dbReference>
<keyword evidence="4 9" id="KW-0521">NADP</keyword>
<dbReference type="PANTHER" id="PTHR30525:SF0">
    <property type="entry name" value="1-DEOXY-D-XYLULOSE 5-PHOSPHATE REDUCTOISOMERASE, CHLOROPLASTIC"/>
    <property type="match status" value="1"/>
</dbReference>
<feature type="binding site" evidence="9">
    <location>
        <position position="197"/>
    </location>
    <ligand>
        <name>1-deoxy-D-xylulose 5-phosphate</name>
        <dbReference type="ChEBI" id="CHEBI:57792"/>
    </ligand>
</feature>
<keyword evidence="3 9" id="KW-0479">Metal-binding</keyword>
<feature type="binding site" evidence="9">
    <location>
        <position position="36"/>
    </location>
    <ligand>
        <name>NADPH</name>
        <dbReference type="ChEBI" id="CHEBI:57783"/>
    </ligand>
</feature>
<evidence type="ECO:0000256" key="2">
    <source>
        <dbReference type="ARBA" id="ARBA00006825"/>
    </source>
</evidence>
<feature type="binding site" evidence="9">
    <location>
        <position position="219"/>
    </location>
    <ligand>
        <name>Mn(2+)</name>
        <dbReference type="ChEBI" id="CHEBI:29035"/>
    </ligand>
</feature>
<dbReference type="InterPro" id="IPR026877">
    <property type="entry name" value="DXPR_C"/>
</dbReference>
<feature type="binding site" evidence="9">
    <location>
        <position position="150"/>
    </location>
    <ligand>
        <name>1-deoxy-D-xylulose 5-phosphate</name>
        <dbReference type="ChEBI" id="CHEBI:57792"/>
    </ligand>
</feature>
<keyword evidence="6 9" id="KW-0464">Manganese</keyword>
<feature type="domain" description="1-deoxy-D-xylulose 5-phosphate reductoisomerase N-terminal" evidence="10">
    <location>
        <begin position="4"/>
        <end position="130"/>
    </location>
</feature>
<dbReference type="InterPro" id="IPR013644">
    <property type="entry name" value="DXP_reductoisomerase_C"/>
</dbReference>
<dbReference type="SUPFAM" id="SSF51735">
    <property type="entry name" value="NAD(P)-binding Rossmann-fold domains"/>
    <property type="match status" value="1"/>
</dbReference>
<evidence type="ECO:0000256" key="8">
    <source>
        <dbReference type="ARBA" id="ARBA00048543"/>
    </source>
</evidence>
<evidence type="ECO:0000259" key="11">
    <source>
        <dbReference type="Pfam" id="PF08436"/>
    </source>
</evidence>
<feature type="binding site" evidence="9">
    <location>
        <position position="216"/>
    </location>
    <ligand>
        <name>1-deoxy-D-xylulose 5-phosphate</name>
        <dbReference type="ChEBI" id="CHEBI:57792"/>
    </ligand>
</feature>
<keyword evidence="9" id="KW-0460">Magnesium</keyword>
<evidence type="ECO:0000259" key="12">
    <source>
        <dbReference type="Pfam" id="PF13288"/>
    </source>
</evidence>
<feature type="binding site" evidence="9">
    <location>
        <position position="149"/>
    </location>
    <ligand>
        <name>1-deoxy-D-xylulose 5-phosphate</name>
        <dbReference type="ChEBI" id="CHEBI:57792"/>
    </ligand>
</feature>
<dbReference type="RefSeq" id="WP_191156012.1">
    <property type="nucleotide sequence ID" value="NZ_JACWUN010000010.1"/>
</dbReference>
<feature type="binding site" evidence="9">
    <location>
        <position position="13"/>
    </location>
    <ligand>
        <name>NADPH</name>
        <dbReference type="ChEBI" id="CHEBI:57783"/>
    </ligand>
</feature>
<evidence type="ECO:0000256" key="4">
    <source>
        <dbReference type="ARBA" id="ARBA00022857"/>
    </source>
</evidence>
<evidence type="ECO:0000256" key="7">
    <source>
        <dbReference type="ARBA" id="ARBA00023229"/>
    </source>
</evidence>
<feature type="binding site" evidence="9">
    <location>
        <position position="38"/>
    </location>
    <ligand>
        <name>NADPH</name>
        <dbReference type="ChEBI" id="CHEBI:57783"/>
    </ligand>
</feature>
<dbReference type="GO" id="GO:0051484">
    <property type="term" value="P:isopentenyl diphosphate biosynthetic process, methylerythritol 4-phosphate pathway involved in terpenoid biosynthetic process"/>
    <property type="evidence" value="ECO:0007669"/>
    <property type="project" value="TreeGrafter"/>
</dbReference>
<dbReference type="EMBL" id="JACWUN010000010">
    <property type="protein sequence ID" value="MBD1400947.1"/>
    <property type="molecule type" value="Genomic_DNA"/>
</dbReference>
<dbReference type="Pfam" id="PF08436">
    <property type="entry name" value="DXP_redisom_C"/>
    <property type="match status" value="1"/>
</dbReference>
<evidence type="ECO:0000313" key="13">
    <source>
        <dbReference type="EMBL" id="MBD1400947.1"/>
    </source>
</evidence>
<protein>
    <recommendedName>
        <fullName evidence="9">1-deoxy-D-xylulose 5-phosphate reductoisomerase</fullName>
        <shortName evidence="9">DXP reductoisomerase</shortName>
        <ecNumber evidence="9">1.1.1.267</ecNumber>
    </recommendedName>
    <alternativeName>
        <fullName evidence="9">1-deoxyxylulose-5-phosphate reductoisomerase</fullName>
    </alternativeName>
    <alternativeName>
        <fullName evidence="9">2-C-methyl-D-erythritol 4-phosphate synthase</fullName>
    </alternativeName>
</protein>
<feature type="binding site" evidence="9">
    <location>
        <position position="210"/>
    </location>
    <ligand>
        <name>1-deoxy-D-xylulose 5-phosphate</name>
        <dbReference type="ChEBI" id="CHEBI:57792"/>
    </ligand>
</feature>
<dbReference type="EC" id="1.1.1.267" evidence="9"/>
<dbReference type="Gene3D" id="1.10.1740.10">
    <property type="match status" value="1"/>
</dbReference>
<dbReference type="HAMAP" id="MF_00183">
    <property type="entry name" value="DXP_reductoisom"/>
    <property type="match status" value="1"/>
</dbReference>
<reference evidence="13" key="1">
    <citation type="submission" date="2020-09" db="EMBL/GenBank/DDBJ databases">
        <title>Pelobacter alkaliphilus sp. nov., a novel anaerobic arsenate-reducing bacterium from terrestrial mud volcano.</title>
        <authorList>
            <person name="Khomyakova M.A."/>
            <person name="Merkel A.Y."/>
            <person name="Slobodkin A.I."/>
        </authorList>
    </citation>
    <scope>NUCLEOTIDE SEQUENCE</scope>
    <source>
        <strain evidence="13">M08fum</strain>
    </source>
</reference>
<feature type="binding site" evidence="9">
    <location>
        <position position="122"/>
    </location>
    <ligand>
        <name>NADPH</name>
        <dbReference type="ChEBI" id="CHEBI:57783"/>
    </ligand>
</feature>
<dbReference type="SUPFAM" id="SSF69055">
    <property type="entry name" value="1-deoxy-D-xylulose-5-phosphate reductoisomerase, C-terminal domain"/>
    <property type="match status" value="1"/>
</dbReference>
<dbReference type="PANTHER" id="PTHR30525">
    <property type="entry name" value="1-DEOXY-D-XYLULOSE 5-PHOSPHATE REDUCTOISOMERASE"/>
    <property type="match status" value="1"/>
</dbReference>
<feature type="binding site" evidence="9">
    <location>
        <position position="215"/>
    </location>
    <ligand>
        <name>1-deoxy-D-xylulose 5-phosphate</name>
        <dbReference type="ChEBI" id="CHEBI:57792"/>
    </ligand>
</feature>
<evidence type="ECO:0000256" key="5">
    <source>
        <dbReference type="ARBA" id="ARBA00023002"/>
    </source>
</evidence>
<dbReference type="NCBIfam" id="NF009114">
    <property type="entry name" value="PRK12464.1"/>
    <property type="match status" value="1"/>
</dbReference>
<accession>A0A8J6QYZ7</accession>
<keyword evidence="14" id="KW-1185">Reference proteome</keyword>
<feature type="binding site" evidence="9">
    <location>
        <position position="12"/>
    </location>
    <ligand>
        <name>NADPH</name>
        <dbReference type="ChEBI" id="CHEBI:57783"/>
    </ligand>
</feature>
<feature type="binding site" evidence="9">
    <location>
        <position position="10"/>
    </location>
    <ligand>
        <name>NADPH</name>
        <dbReference type="ChEBI" id="CHEBI:57783"/>
    </ligand>
</feature>
<evidence type="ECO:0000256" key="1">
    <source>
        <dbReference type="ARBA" id="ARBA00005094"/>
    </source>
</evidence>
<comment type="caution">
    <text evidence="9">Lacks conserved residue(s) required for the propagation of feature annotation.</text>
</comment>
<name>A0A8J6QYZ7_9BACT</name>
<comment type="function">
    <text evidence="9">Catalyzes the NADPH-dependent rearrangement and reduction of 1-deoxy-D-xylulose-5-phosphate (DXP) to 2-C-methyl-D-erythritol 4-phosphate (MEP).</text>
</comment>
<dbReference type="InterPro" id="IPR036291">
    <property type="entry name" value="NAD(P)-bd_dom_sf"/>
</dbReference>
<evidence type="ECO:0000259" key="10">
    <source>
        <dbReference type="Pfam" id="PF02670"/>
    </source>
</evidence>
<keyword evidence="5 9" id="KW-0560">Oxidoreductase</keyword>
<dbReference type="Proteomes" id="UP000632828">
    <property type="component" value="Unassembled WGS sequence"/>
</dbReference>
<dbReference type="FunFam" id="3.40.50.720:FF:000045">
    <property type="entry name" value="1-deoxy-D-xylulose 5-phosphate reductoisomerase"/>
    <property type="match status" value="1"/>
</dbReference>
<dbReference type="InterPro" id="IPR036169">
    <property type="entry name" value="DXPR_C_sf"/>
</dbReference>
<dbReference type="Pfam" id="PF13288">
    <property type="entry name" value="DXPR_C"/>
    <property type="match status" value="1"/>
</dbReference>
<feature type="binding site" evidence="9">
    <location>
        <position position="124"/>
    </location>
    <ligand>
        <name>NADPH</name>
        <dbReference type="ChEBI" id="CHEBI:57783"/>
    </ligand>
</feature>
<evidence type="ECO:0000256" key="9">
    <source>
        <dbReference type="HAMAP-Rule" id="MF_00183"/>
    </source>
</evidence>
<comment type="cofactor">
    <cofactor evidence="9">
        <name>Mg(2+)</name>
        <dbReference type="ChEBI" id="CHEBI:18420"/>
    </cofactor>
    <cofactor evidence="9">
        <name>Mn(2+)</name>
        <dbReference type="ChEBI" id="CHEBI:29035"/>
    </cofactor>
</comment>
<evidence type="ECO:0000256" key="3">
    <source>
        <dbReference type="ARBA" id="ARBA00022723"/>
    </source>
</evidence>
<dbReference type="NCBIfam" id="TIGR00243">
    <property type="entry name" value="Dxr"/>
    <property type="match status" value="1"/>
</dbReference>
<evidence type="ECO:0000313" key="14">
    <source>
        <dbReference type="Proteomes" id="UP000632828"/>
    </source>
</evidence>
<feature type="binding site" evidence="9">
    <location>
        <position position="203"/>
    </location>
    <ligand>
        <name>NADPH</name>
        <dbReference type="ChEBI" id="CHEBI:57783"/>
    </ligand>
</feature>
<comment type="pathway">
    <text evidence="1 9">Isoprenoid biosynthesis; isopentenyl diphosphate biosynthesis via DXP pathway; isopentenyl diphosphate from 1-deoxy-D-xylulose 5-phosphate: step 1/6.</text>
</comment>